<dbReference type="InterPro" id="IPR035986">
    <property type="entry name" value="PKD_dom_sf"/>
</dbReference>
<proteinExistence type="predicted"/>
<dbReference type="EMBL" id="PYGC01000001">
    <property type="protein sequence ID" value="PSK85211.1"/>
    <property type="molecule type" value="Genomic_DNA"/>
</dbReference>
<evidence type="ECO:0000313" key="3">
    <source>
        <dbReference type="Proteomes" id="UP000240621"/>
    </source>
</evidence>
<dbReference type="Proteomes" id="UP000240621">
    <property type="component" value="Unassembled WGS sequence"/>
</dbReference>
<dbReference type="Gene3D" id="2.60.40.10">
    <property type="entry name" value="Immunoglobulins"/>
    <property type="match status" value="1"/>
</dbReference>
<dbReference type="RefSeq" id="WP_106540271.1">
    <property type="nucleotide sequence ID" value="NZ_BLAU01000001.1"/>
</dbReference>
<feature type="signal peptide" evidence="1">
    <location>
        <begin position="1"/>
        <end position="26"/>
    </location>
</feature>
<dbReference type="OrthoDB" id="1123245at2"/>
<name>A0A2P8CJS5_9BACT</name>
<feature type="chain" id="PRO_5015129392" evidence="1">
    <location>
        <begin position="27"/>
        <end position="435"/>
    </location>
</feature>
<dbReference type="InterPro" id="IPR013783">
    <property type="entry name" value="Ig-like_fold"/>
</dbReference>
<dbReference type="SUPFAM" id="SSF49299">
    <property type="entry name" value="PKD domain"/>
    <property type="match status" value="1"/>
</dbReference>
<organism evidence="2 3">
    <name type="scientific">Prolixibacter denitrificans</name>
    <dbReference type="NCBI Taxonomy" id="1541063"/>
    <lineage>
        <taxon>Bacteria</taxon>
        <taxon>Pseudomonadati</taxon>
        <taxon>Bacteroidota</taxon>
        <taxon>Bacteroidia</taxon>
        <taxon>Marinilabiliales</taxon>
        <taxon>Prolixibacteraceae</taxon>
        <taxon>Prolixibacter</taxon>
    </lineage>
</organism>
<protein>
    <submittedName>
        <fullName evidence="2">Gliding motility-associated-like protein</fullName>
    </submittedName>
</protein>
<accession>A0A2P8CJS5</accession>
<keyword evidence="1" id="KW-0732">Signal</keyword>
<reference evidence="2 3" key="1">
    <citation type="submission" date="2018-03" db="EMBL/GenBank/DDBJ databases">
        <title>Genomic Encyclopedia of Archaeal and Bacterial Type Strains, Phase II (KMG-II): from individual species to whole genera.</title>
        <authorList>
            <person name="Goeker M."/>
        </authorList>
    </citation>
    <scope>NUCLEOTIDE SEQUENCE [LARGE SCALE GENOMIC DNA]</scope>
    <source>
        <strain evidence="2 3">DSM 27267</strain>
    </source>
</reference>
<comment type="caution">
    <text evidence="2">The sequence shown here is derived from an EMBL/GenBank/DDBJ whole genome shotgun (WGS) entry which is preliminary data.</text>
</comment>
<sequence>MQINPLVVKVWLVVFLVSGMTHHSNAQQLTAPASDFSESTSYPVTPNNDMIYYFCTQQGQQIAELQAESAGGVVTFNWTKYNSSTGTFDAYSTESGTSSVIQNLADGCYQVSFTDGGTNYSFRAWVFNSWLQATAAVSASTCTSFQLESTVTGSTFAYYDITSNQQVTVASNNTYAWYDGDVRLSTQPAFTMYDVPAQNTDYRLEVANRAGCSATATVTYQSVVPKAKFSWTTTQESDPQYSNYQAPLEVQFNNESVNADDDKYEWFLFKDITAIREEASTATQPVDSIMETLTGVNPVYTYENSGRYMVKLVAAKENPNFTCRDTFYLSDYIVADTALVLVPPVFTPNGDGMNDVLKIKTRSLESLDFQILNRWGRTVHHYKKSGYIPADSELAAWDGKIGGKPASAGVYFYVVDAKGRDGTRRRRKGFIHLLR</sequence>
<evidence type="ECO:0000256" key="1">
    <source>
        <dbReference type="SAM" id="SignalP"/>
    </source>
</evidence>
<dbReference type="InterPro" id="IPR026341">
    <property type="entry name" value="T9SS_type_B"/>
</dbReference>
<dbReference type="Gene3D" id="2.60.40.4070">
    <property type="match status" value="1"/>
</dbReference>
<evidence type="ECO:0000313" key="2">
    <source>
        <dbReference type="EMBL" id="PSK85211.1"/>
    </source>
</evidence>
<dbReference type="NCBIfam" id="TIGR04131">
    <property type="entry name" value="Bac_Flav_CTERM"/>
    <property type="match status" value="1"/>
</dbReference>
<dbReference type="AlphaFoldDB" id="A0A2P8CJS5"/>
<gene>
    <name evidence="2" type="ORF">CLV93_101163</name>
</gene>
<dbReference type="Pfam" id="PF13585">
    <property type="entry name" value="CHU_C"/>
    <property type="match status" value="1"/>
</dbReference>